<dbReference type="VEuPathDB" id="VectorBase:GPPI028865"/>
<keyword evidence="2" id="KW-1185">Reference proteome</keyword>
<organism evidence="1 2">
    <name type="scientific">Glossina palpalis gambiensis</name>
    <dbReference type="NCBI Taxonomy" id="67801"/>
    <lineage>
        <taxon>Eukaryota</taxon>
        <taxon>Metazoa</taxon>
        <taxon>Ecdysozoa</taxon>
        <taxon>Arthropoda</taxon>
        <taxon>Hexapoda</taxon>
        <taxon>Insecta</taxon>
        <taxon>Pterygota</taxon>
        <taxon>Neoptera</taxon>
        <taxon>Endopterygota</taxon>
        <taxon>Diptera</taxon>
        <taxon>Brachycera</taxon>
        <taxon>Muscomorpha</taxon>
        <taxon>Hippoboscoidea</taxon>
        <taxon>Glossinidae</taxon>
        <taxon>Glossina</taxon>
    </lineage>
</organism>
<dbReference type="AlphaFoldDB" id="A0A1B0BG14"/>
<accession>A0A1B0BG14</accession>
<dbReference type="EMBL" id="JXJN01013724">
    <property type="status" value="NOT_ANNOTATED_CDS"/>
    <property type="molecule type" value="Genomic_DNA"/>
</dbReference>
<evidence type="ECO:0000313" key="2">
    <source>
        <dbReference type="Proteomes" id="UP000092460"/>
    </source>
</evidence>
<sequence length="97" mass="11293">IDLRTHPEKSDKKKIDTTFTLLGKVLRSNCVTRQTNANFAVHDDNERVKINSCCVKIRFGDLKRILFPNYEPKAPTTMEFLINTNYVSTTVRKTFER</sequence>
<dbReference type="Proteomes" id="UP000092460">
    <property type="component" value="Unassembled WGS sequence"/>
</dbReference>
<evidence type="ECO:0000313" key="1">
    <source>
        <dbReference type="EnsemblMetazoa" id="GPPI028865-PA"/>
    </source>
</evidence>
<reference evidence="2" key="1">
    <citation type="submission" date="2015-01" db="EMBL/GenBank/DDBJ databases">
        <authorList>
            <person name="Aksoy S."/>
            <person name="Warren W."/>
            <person name="Wilson R.K."/>
        </authorList>
    </citation>
    <scope>NUCLEOTIDE SEQUENCE [LARGE SCALE GENOMIC DNA]</scope>
    <source>
        <strain evidence="2">IAEA</strain>
    </source>
</reference>
<dbReference type="EnsemblMetazoa" id="GPPI028865-RA">
    <property type="protein sequence ID" value="GPPI028865-PA"/>
    <property type="gene ID" value="GPPI028865"/>
</dbReference>
<dbReference type="EMBL" id="JXJN01013725">
    <property type="status" value="NOT_ANNOTATED_CDS"/>
    <property type="molecule type" value="Genomic_DNA"/>
</dbReference>
<reference evidence="1" key="2">
    <citation type="submission" date="2020-05" db="UniProtKB">
        <authorList>
            <consortium name="EnsemblMetazoa"/>
        </authorList>
    </citation>
    <scope>IDENTIFICATION</scope>
    <source>
        <strain evidence="1">IAEA</strain>
    </source>
</reference>
<proteinExistence type="predicted"/>
<name>A0A1B0BG14_9MUSC</name>
<protein>
    <submittedName>
        <fullName evidence="1">Uncharacterized protein</fullName>
    </submittedName>
</protein>